<proteinExistence type="predicted"/>
<dbReference type="AlphaFoldDB" id="A0A0D9XY58"/>
<protein>
    <recommendedName>
        <fullName evidence="3">DUF1618 domain-containing protein</fullName>
    </recommendedName>
</protein>
<reference evidence="1 2" key="1">
    <citation type="submission" date="2012-08" db="EMBL/GenBank/DDBJ databases">
        <title>Oryza genome evolution.</title>
        <authorList>
            <person name="Wing R.A."/>
        </authorList>
    </citation>
    <scope>NUCLEOTIDE SEQUENCE</scope>
</reference>
<dbReference type="Gramene" id="LPERR12G06410.1">
    <property type="protein sequence ID" value="LPERR12G06410.1"/>
    <property type="gene ID" value="LPERR12G06410"/>
</dbReference>
<sequence length="257" mass="29032">MLLWMHRAFNPVVKLASSPPLFPSNTGNGCFFPILEQMDRLSPDRVVPLEKMLPEWEALGCFRGLVLHKDSEKFMVLDPITGNQHPVRFPSSIDKTAFGFFLAMVVPSAADHDYRMSYRLVALFTDKATGKRVVTYVYSSESGCWGGDPVSTLTLPSRAIHLGRPGTIVGNVIHWFLYGYKVLTFDLEMQILDFNKLLPEVKKNLQVPTMNSGDRSYHYQQVIVMVMLRLAVVAEPDMQFWEMKKAGEMGVVLTHGC</sequence>
<organism evidence="1 2">
    <name type="scientific">Leersia perrieri</name>
    <dbReference type="NCBI Taxonomy" id="77586"/>
    <lineage>
        <taxon>Eukaryota</taxon>
        <taxon>Viridiplantae</taxon>
        <taxon>Streptophyta</taxon>
        <taxon>Embryophyta</taxon>
        <taxon>Tracheophyta</taxon>
        <taxon>Spermatophyta</taxon>
        <taxon>Magnoliopsida</taxon>
        <taxon>Liliopsida</taxon>
        <taxon>Poales</taxon>
        <taxon>Poaceae</taxon>
        <taxon>BOP clade</taxon>
        <taxon>Oryzoideae</taxon>
        <taxon>Oryzeae</taxon>
        <taxon>Oryzinae</taxon>
        <taxon>Leersia</taxon>
    </lineage>
</organism>
<name>A0A0D9XY58_9ORYZ</name>
<dbReference type="Proteomes" id="UP000032180">
    <property type="component" value="Chromosome 12"/>
</dbReference>
<keyword evidence="2" id="KW-1185">Reference proteome</keyword>
<dbReference type="HOGENOM" id="CLU_1083209_0_0_1"/>
<accession>A0A0D9XY58</accession>
<evidence type="ECO:0008006" key="3">
    <source>
        <dbReference type="Google" id="ProtNLM"/>
    </source>
</evidence>
<reference evidence="2" key="2">
    <citation type="submission" date="2013-12" db="EMBL/GenBank/DDBJ databases">
        <authorList>
            <person name="Yu Y."/>
            <person name="Lee S."/>
            <person name="de Baynast K."/>
            <person name="Wissotski M."/>
            <person name="Liu L."/>
            <person name="Talag J."/>
            <person name="Goicoechea J."/>
            <person name="Angelova A."/>
            <person name="Jetty R."/>
            <person name="Kudrna D."/>
            <person name="Golser W."/>
            <person name="Rivera L."/>
            <person name="Zhang J."/>
            <person name="Wing R."/>
        </authorList>
    </citation>
    <scope>NUCLEOTIDE SEQUENCE</scope>
</reference>
<evidence type="ECO:0000313" key="2">
    <source>
        <dbReference type="Proteomes" id="UP000032180"/>
    </source>
</evidence>
<reference evidence="1" key="3">
    <citation type="submission" date="2015-04" db="UniProtKB">
        <authorList>
            <consortium name="EnsemblPlants"/>
        </authorList>
    </citation>
    <scope>IDENTIFICATION</scope>
</reference>
<evidence type="ECO:0000313" key="1">
    <source>
        <dbReference type="EnsemblPlants" id="LPERR12G06410.1"/>
    </source>
</evidence>
<dbReference type="PANTHER" id="PTHR32133">
    <property type="entry name" value="OS07G0120400 PROTEIN"/>
    <property type="match status" value="1"/>
</dbReference>
<dbReference type="EnsemblPlants" id="LPERR12G06410.1">
    <property type="protein sequence ID" value="LPERR12G06410.1"/>
    <property type="gene ID" value="LPERR12G06410"/>
</dbReference>
<dbReference type="PANTHER" id="PTHR32133:SF377">
    <property type="entry name" value="F-BOX DOMAIN CONTAINING PROTEIN"/>
    <property type="match status" value="1"/>
</dbReference>